<dbReference type="EMBL" id="VSSQ01000624">
    <property type="protein sequence ID" value="MPL98710.1"/>
    <property type="molecule type" value="Genomic_DNA"/>
</dbReference>
<dbReference type="InterPro" id="IPR045828">
    <property type="entry name" value="PKD_Bacteroidetes"/>
</dbReference>
<evidence type="ECO:0000259" key="1">
    <source>
        <dbReference type="Pfam" id="PF19406"/>
    </source>
</evidence>
<feature type="domain" description="PKD-like" evidence="1">
    <location>
        <begin position="13"/>
        <end position="79"/>
    </location>
</feature>
<protein>
    <recommendedName>
        <fullName evidence="1">PKD-like domain-containing protein</fullName>
    </recommendedName>
</protein>
<accession>A0A644W5H8</accession>
<reference evidence="2" key="1">
    <citation type="submission" date="2019-08" db="EMBL/GenBank/DDBJ databases">
        <authorList>
            <person name="Kucharzyk K."/>
            <person name="Murdoch R.W."/>
            <person name="Higgins S."/>
            <person name="Loffler F."/>
        </authorList>
    </citation>
    <scope>NUCLEOTIDE SEQUENCE</scope>
</reference>
<comment type="caution">
    <text evidence="2">The sequence shown here is derived from an EMBL/GenBank/DDBJ whole genome shotgun (WGS) entry which is preliminary data.</text>
</comment>
<sequence>MPATGSNGLGITTYDITAVVDPGLTGVATTGTGLSGIGVIFNDQFGNISGGDLNVVYTIIPYAGTCAGPAFTVTVTITTQVTTSPIWHD</sequence>
<organism evidence="2">
    <name type="scientific">bioreactor metagenome</name>
    <dbReference type="NCBI Taxonomy" id="1076179"/>
    <lineage>
        <taxon>unclassified sequences</taxon>
        <taxon>metagenomes</taxon>
        <taxon>ecological metagenomes</taxon>
    </lineage>
</organism>
<name>A0A644W5H8_9ZZZZ</name>
<dbReference type="Pfam" id="PF19406">
    <property type="entry name" value="PKD_5"/>
    <property type="match status" value="1"/>
</dbReference>
<proteinExistence type="predicted"/>
<dbReference type="AlphaFoldDB" id="A0A644W5H8"/>
<gene>
    <name evidence="2" type="ORF">SDC9_44917</name>
</gene>
<evidence type="ECO:0000313" key="2">
    <source>
        <dbReference type="EMBL" id="MPL98710.1"/>
    </source>
</evidence>